<dbReference type="PANTHER" id="PTHR21327:SF18">
    <property type="entry name" value="3,4-DIHYDROXY-2-BUTANONE 4-PHOSPHATE SYNTHASE"/>
    <property type="match status" value="1"/>
</dbReference>
<dbReference type="InterPro" id="IPR016299">
    <property type="entry name" value="Riboflavin_synth_RibBA"/>
</dbReference>
<feature type="binding site" evidence="19">
    <location>
        <begin position="298"/>
        <end position="300"/>
    </location>
    <ligand>
        <name>GTP</name>
        <dbReference type="ChEBI" id="CHEBI:37565"/>
    </ligand>
</feature>
<dbReference type="OrthoDB" id="9793111at2"/>
<evidence type="ECO:0000256" key="12">
    <source>
        <dbReference type="ARBA" id="ARBA00022833"/>
    </source>
</evidence>
<dbReference type="Pfam" id="PF00925">
    <property type="entry name" value="GTP_cyclohydro2"/>
    <property type="match status" value="1"/>
</dbReference>
<dbReference type="GO" id="GO:0030145">
    <property type="term" value="F:manganese ion binding"/>
    <property type="evidence" value="ECO:0007669"/>
    <property type="project" value="UniProtKB-UniRule"/>
</dbReference>
<feature type="binding site" evidence="19">
    <location>
        <position position="272"/>
    </location>
    <ligand>
        <name>Zn(2+)</name>
        <dbReference type="ChEBI" id="CHEBI:29105"/>
        <note>catalytic</note>
    </ligand>
</feature>
<reference evidence="21 22" key="1">
    <citation type="submission" date="2015-11" db="EMBL/GenBank/DDBJ databases">
        <title>Genomic analysis of 38 Legionella species identifies large and diverse effector repertoires.</title>
        <authorList>
            <person name="Burstein D."/>
            <person name="Amaro F."/>
            <person name="Zusman T."/>
            <person name="Lifshitz Z."/>
            <person name="Cohen O."/>
            <person name="Gilbert J.A."/>
            <person name="Pupko T."/>
            <person name="Shuman H.A."/>
            <person name="Segal G."/>
        </authorList>
    </citation>
    <scope>NUCLEOTIDE SEQUENCE [LARGE SCALE GENOMIC DNA]</scope>
    <source>
        <strain evidence="21 22">BL-540</strain>
    </source>
</reference>
<evidence type="ECO:0000256" key="16">
    <source>
        <dbReference type="ARBA" id="ARBA00023239"/>
    </source>
</evidence>
<dbReference type="STRING" id="456.Ljor_1263"/>
<feature type="binding site" evidence="19">
    <location>
        <position position="35"/>
    </location>
    <ligand>
        <name>D-ribulose 5-phosphate</name>
        <dbReference type="ChEBI" id="CHEBI:58121"/>
    </ligand>
</feature>
<dbReference type="PANTHER" id="PTHR21327">
    <property type="entry name" value="GTP CYCLOHYDROLASE II-RELATED"/>
    <property type="match status" value="1"/>
</dbReference>
<feature type="binding site" evidence="19">
    <location>
        <position position="277"/>
    </location>
    <ligand>
        <name>GTP</name>
        <dbReference type="ChEBI" id="CHEBI:37565"/>
    </ligand>
</feature>
<evidence type="ECO:0000256" key="19">
    <source>
        <dbReference type="HAMAP-Rule" id="MF_01283"/>
    </source>
</evidence>
<feature type="binding site" evidence="19">
    <location>
        <begin position="30"/>
        <end position="31"/>
    </location>
    <ligand>
        <name>D-ribulose 5-phosphate</name>
        <dbReference type="ChEBI" id="CHEBI:58121"/>
    </ligand>
</feature>
<dbReference type="FunFam" id="3.40.50.10990:FF:000002">
    <property type="entry name" value="GTP cyclohydrolase-2"/>
    <property type="match status" value="1"/>
</dbReference>
<dbReference type="HAMAP" id="MF_01283">
    <property type="entry name" value="RibBA"/>
    <property type="match status" value="1"/>
</dbReference>
<dbReference type="GO" id="GO:0008270">
    <property type="term" value="F:zinc ion binding"/>
    <property type="evidence" value="ECO:0007669"/>
    <property type="project" value="UniProtKB-UniRule"/>
</dbReference>
<evidence type="ECO:0000256" key="15">
    <source>
        <dbReference type="ARBA" id="ARBA00023211"/>
    </source>
</evidence>
<keyword evidence="12 19" id="KW-0862">Zinc</keyword>
<feature type="binding site" evidence="19">
    <location>
        <position position="31"/>
    </location>
    <ligand>
        <name>Mg(2+)</name>
        <dbReference type="ChEBI" id="CHEBI:18420"/>
        <label>1</label>
    </ligand>
</feature>
<evidence type="ECO:0000256" key="11">
    <source>
        <dbReference type="ARBA" id="ARBA00022801"/>
    </source>
</evidence>
<dbReference type="GO" id="GO:0003935">
    <property type="term" value="F:GTP cyclohydrolase II activity"/>
    <property type="evidence" value="ECO:0007669"/>
    <property type="project" value="UniProtKB-UniRule"/>
</dbReference>
<comment type="function">
    <text evidence="19">Catalyzes the conversion of GTP to 2,5-diamino-6-ribosylamino-4(3H)-pyrimidinone 5'-phosphate (DARP), formate and pyrophosphate.</text>
</comment>
<feature type="binding site" evidence="19">
    <location>
        <position position="320"/>
    </location>
    <ligand>
        <name>GTP</name>
        <dbReference type="ChEBI" id="CHEBI:37565"/>
    </ligand>
</feature>
<name>A0A0W0VAP8_9GAMM</name>
<evidence type="ECO:0000256" key="14">
    <source>
        <dbReference type="ARBA" id="ARBA00023134"/>
    </source>
</evidence>
<feature type="region of interest" description="DHBP synthase" evidence="19">
    <location>
        <begin position="1"/>
        <end position="204"/>
    </location>
</feature>
<dbReference type="InterPro" id="IPR000926">
    <property type="entry name" value="RibA"/>
</dbReference>
<dbReference type="GO" id="GO:0000287">
    <property type="term" value="F:magnesium ion binding"/>
    <property type="evidence" value="ECO:0007669"/>
    <property type="project" value="UniProtKB-UniRule"/>
</dbReference>
<evidence type="ECO:0000256" key="8">
    <source>
        <dbReference type="ARBA" id="ARBA00022619"/>
    </source>
</evidence>
<evidence type="ECO:0000256" key="2">
    <source>
        <dbReference type="ARBA" id="ARBA00001936"/>
    </source>
</evidence>
<comment type="caution">
    <text evidence="21">The sequence shown here is derived from an EMBL/GenBank/DDBJ whole genome shotgun (WGS) entry which is preliminary data.</text>
</comment>
<evidence type="ECO:0000259" key="20">
    <source>
        <dbReference type="Pfam" id="PF00925"/>
    </source>
</evidence>
<keyword evidence="17 19" id="KW-0511">Multifunctional enzyme</keyword>
<dbReference type="Gene3D" id="3.40.50.10990">
    <property type="entry name" value="GTP cyclohydrolase II"/>
    <property type="match status" value="1"/>
</dbReference>
<dbReference type="PATRIC" id="fig|456.5.peg.1350"/>
<dbReference type="SUPFAM" id="SSF55821">
    <property type="entry name" value="YrdC/RibB"/>
    <property type="match status" value="1"/>
</dbReference>
<dbReference type="GO" id="GO:0005829">
    <property type="term" value="C:cytosol"/>
    <property type="evidence" value="ECO:0007669"/>
    <property type="project" value="TreeGrafter"/>
</dbReference>
<comment type="cofactor">
    <cofactor evidence="19">
        <name>Zn(2+)</name>
        <dbReference type="ChEBI" id="CHEBI:29105"/>
    </cofactor>
    <text evidence="19">Binds 1 zinc ion per subunit.</text>
</comment>
<dbReference type="GO" id="GO:0009231">
    <property type="term" value="P:riboflavin biosynthetic process"/>
    <property type="evidence" value="ECO:0007669"/>
    <property type="project" value="UniProtKB-UniRule"/>
</dbReference>
<dbReference type="EC" id="4.1.99.12" evidence="19"/>
<evidence type="ECO:0000256" key="1">
    <source>
        <dbReference type="ARBA" id="ARBA00000141"/>
    </source>
</evidence>
<evidence type="ECO:0000313" key="22">
    <source>
        <dbReference type="Proteomes" id="UP000055035"/>
    </source>
</evidence>
<dbReference type="UniPathway" id="UPA00275">
    <property type="reaction ID" value="UER00399"/>
</dbReference>
<evidence type="ECO:0000256" key="10">
    <source>
        <dbReference type="ARBA" id="ARBA00022741"/>
    </source>
</evidence>
<keyword evidence="15 19" id="KW-0464">Manganese</keyword>
<dbReference type="FunFam" id="3.90.870.10:FF:000001">
    <property type="entry name" value="Riboflavin biosynthesis protein RibBA"/>
    <property type="match status" value="1"/>
</dbReference>
<comment type="caution">
    <text evidence="19">Lacks conserved residue(s) required for the propagation of feature annotation.</text>
</comment>
<evidence type="ECO:0000256" key="17">
    <source>
        <dbReference type="ARBA" id="ARBA00023268"/>
    </source>
</evidence>
<dbReference type="AlphaFoldDB" id="A0A0W0VAP8"/>
<comment type="pathway">
    <text evidence="5 19">Cofactor biosynthesis; riboflavin biosynthesis; 2-hydroxy-3-oxobutyl phosphate from D-ribulose 5-phosphate: step 1/1.</text>
</comment>
<accession>A0A0W0VAP8</accession>
<feature type="binding site" evidence="19">
    <location>
        <position position="360"/>
    </location>
    <ligand>
        <name>GTP</name>
        <dbReference type="ChEBI" id="CHEBI:37565"/>
    </ligand>
</feature>
<proteinExistence type="inferred from homology"/>
<dbReference type="RefSeq" id="WP_058470762.1">
    <property type="nucleotide sequence ID" value="NZ_CAAAIC010000003.1"/>
</dbReference>
<feature type="binding site" evidence="19">
    <location>
        <position position="274"/>
    </location>
    <ligand>
        <name>Zn(2+)</name>
        <dbReference type="ChEBI" id="CHEBI:29105"/>
        <note>catalytic</note>
    </ligand>
</feature>
<dbReference type="PIRSF" id="PIRSF001259">
    <property type="entry name" value="RibA"/>
    <property type="match status" value="1"/>
</dbReference>
<dbReference type="EMBL" id="LNYJ01000011">
    <property type="protein sequence ID" value="KTD16957.1"/>
    <property type="molecule type" value="Genomic_DNA"/>
</dbReference>
<keyword evidence="16 19" id="KW-0456">Lyase</keyword>
<feature type="binding site" evidence="19">
    <location>
        <position position="355"/>
    </location>
    <ligand>
        <name>GTP</name>
        <dbReference type="ChEBI" id="CHEBI:37565"/>
    </ligand>
</feature>
<comment type="cofactor">
    <cofactor evidence="19">
        <name>Mg(2+)</name>
        <dbReference type="ChEBI" id="CHEBI:18420"/>
    </cofactor>
    <cofactor evidence="19">
        <name>Mn(2+)</name>
        <dbReference type="ChEBI" id="CHEBI:29035"/>
    </cofactor>
    <text evidence="19">Binds 2 divalent metal cations per subunit. Magnesium or manganese.</text>
</comment>
<dbReference type="NCBIfam" id="TIGR00505">
    <property type="entry name" value="ribA"/>
    <property type="match status" value="1"/>
</dbReference>
<keyword evidence="14 19" id="KW-0342">GTP-binding</keyword>
<sequence length="403" mass="44350">MSSSPFASIEQAIETLKAGRMLILIDDEHRENEGDLVIAADHVTPEAINFMARYGRGLICLPMAGALVDKLNLPMMAAHNRSPYGTAFTISIEAAKGVATGISASDRAHTIRTAIAADSGPEDIISPGHVFPLRARPQGVLERPGQTEGSVDLATLAGLTPAAVICEIIKDDGSMSRRDDLIQFSKEHNLPLVTIKDLIEYRIRKETLIQEIATTRLPLQQYGDFTMTAFENQLDSLEHFILVKPPKVANKVPLVRIHSECITGDVFGSCKCDCGAQLQQSMQQLTEEGGVLIYLRQEGRGIGLANKLKAYALQEQGYDTVEANLQLGFPADNRDYAIAYQILKHFDLKAIRLLTNNPKKVEAIEKFGVKVIERIPLMAQPTKENLNYLKTKKLKLGHLLAVE</sequence>
<comment type="catalytic activity">
    <reaction evidence="18 19">
        <text>GTP + 4 H2O = 2,5-diamino-6-hydroxy-4-(5-phosphoribosylamino)-pyrimidine + formate + 2 phosphate + 3 H(+)</text>
        <dbReference type="Rhea" id="RHEA:23704"/>
        <dbReference type="ChEBI" id="CHEBI:15377"/>
        <dbReference type="ChEBI" id="CHEBI:15378"/>
        <dbReference type="ChEBI" id="CHEBI:15740"/>
        <dbReference type="ChEBI" id="CHEBI:37565"/>
        <dbReference type="ChEBI" id="CHEBI:43474"/>
        <dbReference type="ChEBI" id="CHEBI:58614"/>
        <dbReference type="EC" id="3.5.4.25"/>
    </reaction>
</comment>
<organism evidence="21 22">
    <name type="scientific">Legionella jordanis</name>
    <dbReference type="NCBI Taxonomy" id="456"/>
    <lineage>
        <taxon>Bacteria</taxon>
        <taxon>Pseudomonadati</taxon>
        <taxon>Pseudomonadota</taxon>
        <taxon>Gammaproteobacteria</taxon>
        <taxon>Legionellales</taxon>
        <taxon>Legionellaceae</taxon>
        <taxon>Legionella</taxon>
    </lineage>
</organism>
<dbReference type="InterPro" id="IPR032677">
    <property type="entry name" value="GTP_cyclohydro_II"/>
</dbReference>
<feature type="active site" description="Nucleophile; for GTP cyclohydrolase activity" evidence="19">
    <location>
        <position position="334"/>
    </location>
</feature>
<keyword evidence="9 19" id="KW-0479">Metal-binding</keyword>
<evidence type="ECO:0000256" key="6">
    <source>
        <dbReference type="ARBA" id="ARBA00005520"/>
    </source>
</evidence>
<dbReference type="Proteomes" id="UP000055035">
    <property type="component" value="Unassembled WGS sequence"/>
</dbReference>
<dbReference type="GO" id="GO:0008686">
    <property type="term" value="F:3,4-dihydroxy-2-butanone-4-phosphate synthase activity"/>
    <property type="evidence" value="ECO:0007669"/>
    <property type="project" value="UniProtKB-UniRule"/>
</dbReference>
<comment type="catalytic activity">
    <reaction evidence="1 19">
        <text>D-ribulose 5-phosphate = (2S)-2-hydroxy-3-oxobutyl phosphate + formate + H(+)</text>
        <dbReference type="Rhea" id="RHEA:18457"/>
        <dbReference type="ChEBI" id="CHEBI:15378"/>
        <dbReference type="ChEBI" id="CHEBI:15740"/>
        <dbReference type="ChEBI" id="CHEBI:58121"/>
        <dbReference type="ChEBI" id="CHEBI:58830"/>
        <dbReference type="EC" id="4.1.99.12"/>
    </reaction>
</comment>
<keyword evidence="11 19" id="KW-0378">Hydrolase</keyword>
<dbReference type="InterPro" id="IPR017945">
    <property type="entry name" value="DHBP_synth_RibB-like_a/b_dom"/>
</dbReference>
<dbReference type="CDD" id="cd00641">
    <property type="entry name" value="GTP_cyclohydro2"/>
    <property type="match status" value="1"/>
</dbReference>
<feature type="active site" description="Proton acceptor; for GTP cyclohydrolase activity" evidence="19">
    <location>
        <position position="332"/>
    </location>
</feature>
<dbReference type="NCBIfam" id="NF001591">
    <property type="entry name" value="PRK00393.1"/>
    <property type="match status" value="1"/>
</dbReference>
<dbReference type="InterPro" id="IPR036144">
    <property type="entry name" value="RibA-like_sf"/>
</dbReference>
<dbReference type="GO" id="GO:0005525">
    <property type="term" value="F:GTP binding"/>
    <property type="evidence" value="ECO:0007669"/>
    <property type="project" value="UniProtKB-KW"/>
</dbReference>
<evidence type="ECO:0000256" key="7">
    <source>
        <dbReference type="ARBA" id="ARBA00008976"/>
    </source>
</evidence>
<evidence type="ECO:0000256" key="3">
    <source>
        <dbReference type="ARBA" id="ARBA00002284"/>
    </source>
</evidence>
<evidence type="ECO:0000256" key="4">
    <source>
        <dbReference type="ARBA" id="ARBA00004853"/>
    </source>
</evidence>
<feature type="binding site" evidence="19">
    <location>
        <position position="261"/>
    </location>
    <ligand>
        <name>Zn(2+)</name>
        <dbReference type="ChEBI" id="CHEBI:29105"/>
        <note>catalytic</note>
    </ligand>
</feature>
<keyword evidence="22" id="KW-1185">Reference proteome</keyword>
<comment type="function">
    <text evidence="3 19">Catalyzes the conversion of D-ribulose 5-phosphate to formate and 3,4-dihydroxy-2-butanone 4-phosphate.</text>
</comment>
<protein>
    <recommendedName>
        <fullName evidence="19">Riboflavin biosynthesis protein RibBA</fullName>
    </recommendedName>
    <domain>
        <recommendedName>
            <fullName evidence="19">3,4-dihydroxy-2-butanone 4-phosphate synthase</fullName>
            <shortName evidence="19">DHBP synthase</shortName>
            <ecNumber evidence="19">4.1.99.12</ecNumber>
        </recommendedName>
    </domain>
    <domain>
        <recommendedName>
            <fullName evidence="19">GTP cyclohydrolase-2</fullName>
            <ecNumber evidence="19">3.5.4.25</ecNumber>
        </recommendedName>
        <alternativeName>
            <fullName evidence="19">GTP cyclohydrolase II</fullName>
        </alternativeName>
    </domain>
</protein>
<dbReference type="Gene3D" id="3.90.870.10">
    <property type="entry name" value="DHBP synthase"/>
    <property type="match status" value="1"/>
</dbReference>
<feature type="binding site" evidence="19">
    <location>
        <position position="167"/>
    </location>
    <ligand>
        <name>D-ribulose 5-phosphate</name>
        <dbReference type="ChEBI" id="CHEBI:58121"/>
    </ligand>
</feature>
<feature type="binding site" evidence="19">
    <location>
        <begin position="256"/>
        <end position="260"/>
    </location>
    <ligand>
        <name>GTP</name>
        <dbReference type="ChEBI" id="CHEBI:37565"/>
    </ligand>
</feature>
<evidence type="ECO:0000313" key="21">
    <source>
        <dbReference type="EMBL" id="KTD16957.1"/>
    </source>
</evidence>
<comment type="similarity">
    <text evidence="6 19">In the N-terminal section; belongs to the DHBP synthase family.</text>
</comment>
<comment type="similarity">
    <text evidence="7 19">In the C-terminal section; belongs to the GTP cyclohydrolase II family.</text>
</comment>
<evidence type="ECO:0000256" key="13">
    <source>
        <dbReference type="ARBA" id="ARBA00022842"/>
    </source>
</evidence>
<evidence type="ECO:0000256" key="9">
    <source>
        <dbReference type="ARBA" id="ARBA00022723"/>
    </source>
</evidence>
<evidence type="ECO:0000256" key="18">
    <source>
        <dbReference type="ARBA" id="ARBA00049295"/>
    </source>
</evidence>
<dbReference type="EC" id="3.5.4.25" evidence="19"/>
<dbReference type="HAMAP" id="MF_00179">
    <property type="entry name" value="RibA"/>
    <property type="match status" value="1"/>
</dbReference>
<evidence type="ECO:0000256" key="5">
    <source>
        <dbReference type="ARBA" id="ARBA00004904"/>
    </source>
</evidence>
<comment type="pathway">
    <text evidence="4 19">Cofactor biosynthesis; riboflavin biosynthesis; 5-amino-6-(D-ribitylamino)uracil from GTP: step 1/4.</text>
</comment>
<gene>
    <name evidence="21" type="primary">ribA</name>
    <name evidence="19" type="synonym">ribBA</name>
    <name evidence="21" type="ORF">Ljor_1263</name>
</gene>
<dbReference type="InterPro" id="IPR000422">
    <property type="entry name" value="DHBP_synthase_RibB"/>
</dbReference>
<feature type="region of interest" description="GTP cyclohydrolase II" evidence="19">
    <location>
        <begin position="205"/>
        <end position="403"/>
    </location>
</feature>
<dbReference type="NCBIfam" id="TIGR00506">
    <property type="entry name" value="ribB"/>
    <property type="match status" value="1"/>
</dbReference>
<keyword evidence="10 19" id="KW-0547">Nucleotide-binding</keyword>
<keyword evidence="13 19" id="KW-0460">Magnesium</keyword>
<dbReference type="Pfam" id="PF00926">
    <property type="entry name" value="DHBP_synthase"/>
    <property type="match status" value="1"/>
</dbReference>
<comment type="cofactor">
    <cofactor evidence="2">
        <name>Mn(2+)</name>
        <dbReference type="ChEBI" id="CHEBI:29035"/>
    </cofactor>
</comment>
<dbReference type="SUPFAM" id="SSF142695">
    <property type="entry name" value="RibA-like"/>
    <property type="match status" value="1"/>
</dbReference>
<feature type="domain" description="GTP cyclohydrolase II" evidence="20">
    <location>
        <begin position="212"/>
        <end position="376"/>
    </location>
</feature>
<feature type="binding site" evidence="19">
    <location>
        <position position="31"/>
    </location>
    <ligand>
        <name>Mg(2+)</name>
        <dbReference type="ChEBI" id="CHEBI:18420"/>
        <label>2</label>
    </ligand>
</feature>
<dbReference type="HAMAP" id="MF_00180">
    <property type="entry name" value="RibB"/>
    <property type="match status" value="1"/>
</dbReference>
<feature type="site" description="Essential for DHBP synthase activity" evidence="19">
    <location>
        <position position="129"/>
    </location>
</feature>
<keyword evidence="8 19" id="KW-0686">Riboflavin biosynthesis</keyword>
<feature type="site" description="Essential for DHBP synthase activity" evidence="19">
    <location>
        <position position="167"/>
    </location>
</feature>